<sequence length="72" mass="7764">MDHPREKEGERPVRSSKVAQGRSGHSRPSSSSTSSGVLMVGPNFRVGKKIGCGNFGELKLGKRIHLCIICSQ</sequence>
<dbReference type="Gene3D" id="3.30.200.20">
    <property type="entry name" value="Phosphorylase Kinase, domain 1"/>
    <property type="match status" value="1"/>
</dbReference>
<reference evidence="2" key="1">
    <citation type="submission" date="2025-08" db="UniProtKB">
        <authorList>
            <consortium name="Ensembl"/>
        </authorList>
    </citation>
    <scope>IDENTIFICATION</scope>
</reference>
<feature type="region of interest" description="Disordered" evidence="1">
    <location>
        <begin position="1"/>
        <end position="40"/>
    </location>
</feature>
<proteinExistence type="predicted"/>
<feature type="compositionally biased region" description="Basic and acidic residues" evidence="1">
    <location>
        <begin position="1"/>
        <end position="13"/>
    </location>
</feature>
<evidence type="ECO:0000313" key="3">
    <source>
        <dbReference type="Proteomes" id="UP000694701"/>
    </source>
</evidence>
<name>A0A8C1DN75_CYPCA</name>
<evidence type="ECO:0000313" key="2">
    <source>
        <dbReference type="Ensembl" id="ENSCCRP00020000004.1"/>
    </source>
</evidence>
<organism evidence="2 3">
    <name type="scientific">Cyprinus carpio</name>
    <name type="common">Common carp</name>
    <dbReference type="NCBI Taxonomy" id="7962"/>
    <lineage>
        <taxon>Eukaryota</taxon>
        <taxon>Metazoa</taxon>
        <taxon>Chordata</taxon>
        <taxon>Craniata</taxon>
        <taxon>Vertebrata</taxon>
        <taxon>Euteleostomi</taxon>
        <taxon>Actinopterygii</taxon>
        <taxon>Neopterygii</taxon>
        <taxon>Teleostei</taxon>
        <taxon>Ostariophysi</taxon>
        <taxon>Cypriniformes</taxon>
        <taxon>Cyprinidae</taxon>
        <taxon>Cyprininae</taxon>
        <taxon>Cyprinus</taxon>
    </lineage>
</organism>
<dbReference type="Proteomes" id="UP000694701">
    <property type="component" value="Unplaced"/>
</dbReference>
<evidence type="ECO:0000256" key="1">
    <source>
        <dbReference type="SAM" id="MobiDB-lite"/>
    </source>
</evidence>
<dbReference type="Ensembl" id="ENSCCRT00020000006.1">
    <property type="protein sequence ID" value="ENSCCRP00020000004.1"/>
    <property type="gene ID" value="ENSCCRG00020000006.1"/>
</dbReference>
<dbReference type="AlphaFoldDB" id="A0A8C1DN75"/>
<protein>
    <submittedName>
        <fullName evidence="2">Uncharacterized protein</fullName>
    </submittedName>
</protein>
<accession>A0A8C1DN75</accession>
<feature type="compositionally biased region" description="Low complexity" evidence="1">
    <location>
        <begin position="21"/>
        <end position="36"/>
    </location>
</feature>